<dbReference type="eggNOG" id="COG2768">
    <property type="taxonomic scope" value="Bacteria"/>
</dbReference>
<dbReference type="InterPro" id="IPR007160">
    <property type="entry name" value="DUF362"/>
</dbReference>
<sequence>MKKFLSTLLYTAAATLLFSACGMTANTVSSPVEPTVKSNEKTAVNNKALVYFSKDISPVSLIKLYDKINQDIHGKVAIKIHTGEKNGPNILPREIVMALQQHVPDSNLVETNTFYKGDRYTTAGHRETLKVNGWDFCTVDIMDEEGAVMLPVKGGKHFQEMSISKNMLNYDSMIVLTHFKGHTMGGFGGSMKNIAIGNADGRIGKAMLHTSDPSNPWEYSQERFMENMAESAKATTDFFGKQIIYINVLRNMSVDCDCAGLAAAPPTTPDIGILASTDILAVDQASIDLVFALPDAAKHDLQERIESRCGLRQLSYMKELSMGNDQYELITIE</sequence>
<dbReference type="PROSITE" id="PS51257">
    <property type="entry name" value="PROKAR_LIPOPROTEIN"/>
    <property type="match status" value="1"/>
</dbReference>
<dbReference type="Gene3D" id="3.40.50.11440">
    <property type="match status" value="1"/>
</dbReference>
<reference evidence="3" key="1">
    <citation type="submission" date="2012-11" db="EMBL/GenBank/DDBJ databases">
        <title>Dependencies among metagenomic species, viruses, plasmids and units of genetic variation.</title>
        <authorList>
            <person name="Nielsen H.B."/>
            <person name="Almeida M."/>
            <person name="Juncker A.S."/>
            <person name="Rasmussen S."/>
            <person name="Li J."/>
            <person name="Sunagawa S."/>
            <person name="Plichta D."/>
            <person name="Gautier L."/>
            <person name="Le Chatelier E."/>
            <person name="Peletier E."/>
            <person name="Bonde I."/>
            <person name="Nielsen T."/>
            <person name="Manichanh C."/>
            <person name="Arumugam M."/>
            <person name="Batto J."/>
            <person name="Santos M.B.Q.D."/>
            <person name="Blom N."/>
            <person name="Borruel N."/>
            <person name="Burgdorf K.S."/>
            <person name="Boumezbeur F."/>
            <person name="Casellas F."/>
            <person name="Dore J."/>
            <person name="Guarner F."/>
            <person name="Hansen T."/>
            <person name="Hildebrand F."/>
            <person name="Kaas R.S."/>
            <person name="Kennedy S."/>
            <person name="Kristiansen K."/>
            <person name="Kultima J.R."/>
            <person name="Leonard P."/>
            <person name="Levenez F."/>
            <person name="Lund O."/>
            <person name="Moumen B."/>
            <person name="Le Paslier D."/>
            <person name="Pons N."/>
            <person name="Pedersen O."/>
            <person name="Prifti E."/>
            <person name="Qin J."/>
            <person name="Raes J."/>
            <person name="Tap J."/>
            <person name="Tims S."/>
            <person name="Ussery D.W."/>
            <person name="Yamada T."/>
            <person name="MetaHit consortium"/>
            <person name="Renault P."/>
            <person name="Sicheritz-Ponten T."/>
            <person name="Bork P."/>
            <person name="Wang J."/>
            <person name="Brunak S."/>
            <person name="Ehrlich S.D."/>
        </authorList>
    </citation>
    <scope>NUCLEOTIDE SEQUENCE [LARGE SCALE GENOMIC DNA]</scope>
</reference>
<evidence type="ECO:0000259" key="2">
    <source>
        <dbReference type="Pfam" id="PF04015"/>
    </source>
</evidence>
<dbReference type="Pfam" id="PF04015">
    <property type="entry name" value="DUF362"/>
    <property type="match status" value="1"/>
</dbReference>
<accession>R6I8D5</accession>
<evidence type="ECO:0000256" key="1">
    <source>
        <dbReference type="SAM" id="SignalP"/>
    </source>
</evidence>
<dbReference type="RefSeq" id="WP_021717589.1">
    <property type="nucleotide sequence ID" value="NZ_CAUERG010000001.1"/>
</dbReference>
<protein>
    <submittedName>
        <fullName evidence="3">Putative Fe-S center protein</fullName>
    </submittedName>
</protein>
<gene>
    <name evidence="3" type="ORF">BN533_00686</name>
</gene>
<organism evidence="3">
    <name type="scientific">Phascolarctobacterium faecium</name>
    <dbReference type="NCBI Taxonomy" id="33025"/>
    <lineage>
        <taxon>Bacteria</taxon>
        <taxon>Bacillati</taxon>
        <taxon>Bacillota</taxon>
        <taxon>Negativicutes</taxon>
        <taxon>Acidaminococcales</taxon>
        <taxon>Acidaminococcaceae</taxon>
        <taxon>Phascolarctobacterium</taxon>
    </lineage>
</organism>
<dbReference type="AlphaFoldDB" id="R6I8D5"/>
<feature type="signal peptide" evidence="1">
    <location>
        <begin position="1"/>
        <end position="25"/>
    </location>
</feature>
<evidence type="ECO:0000313" key="3">
    <source>
        <dbReference type="EMBL" id="CDB45560.1"/>
    </source>
</evidence>
<name>R6I8D5_9FIRM</name>
<feature type="domain" description="DUF362" evidence="2">
    <location>
        <begin position="76"/>
        <end position="287"/>
    </location>
</feature>
<proteinExistence type="predicted"/>
<dbReference type="HOGENOM" id="CLU_046240_1_0_9"/>
<dbReference type="STRING" id="1262914.BN533_00686"/>
<keyword evidence="1" id="KW-0732">Signal</keyword>
<feature type="chain" id="PRO_5038521022" evidence="1">
    <location>
        <begin position="26"/>
        <end position="333"/>
    </location>
</feature>
<dbReference type="EMBL" id="CBDS010000041">
    <property type="protein sequence ID" value="CDB45560.1"/>
    <property type="molecule type" value="Genomic_DNA"/>
</dbReference>
<comment type="caution">
    <text evidence="3">The sequence shown here is derived from an EMBL/GenBank/DDBJ whole genome shotgun (WGS) entry which is preliminary data.</text>
</comment>